<dbReference type="InterPro" id="IPR014746">
    <property type="entry name" value="Gln_synth/guanido_kin_cat_dom"/>
</dbReference>
<comment type="catalytic activity">
    <reaction evidence="10">
        <text>L-cysteine + L-glutamate + ATP = gamma-L-glutamyl-L-cysteine + ADP + phosphate + H(+)</text>
        <dbReference type="Rhea" id="RHEA:13285"/>
        <dbReference type="ChEBI" id="CHEBI:15378"/>
        <dbReference type="ChEBI" id="CHEBI:29985"/>
        <dbReference type="ChEBI" id="CHEBI:30616"/>
        <dbReference type="ChEBI" id="CHEBI:35235"/>
        <dbReference type="ChEBI" id="CHEBI:43474"/>
        <dbReference type="ChEBI" id="CHEBI:58173"/>
        <dbReference type="ChEBI" id="CHEBI:456216"/>
        <dbReference type="EC" id="6.3.2.2"/>
    </reaction>
</comment>
<dbReference type="GO" id="GO:0005524">
    <property type="term" value="F:ATP binding"/>
    <property type="evidence" value="ECO:0007669"/>
    <property type="project" value="UniProtKB-UniRule"/>
</dbReference>
<dbReference type="GO" id="GO:0006750">
    <property type="term" value="P:glutathione biosynthetic process"/>
    <property type="evidence" value="ECO:0007669"/>
    <property type="project" value="UniProtKB-UniRule"/>
</dbReference>
<evidence type="ECO:0000256" key="5">
    <source>
        <dbReference type="ARBA" id="ARBA00022684"/>
    </source>
</evidence>
<evidence type="ECO:0000256" key="8">
    <source>
        <dbReference type="ARBA" id="ARBA00030585"/>
    </source>
</evidence>
<keyword evidence="7 10" id="KW-0067">ATP-binding</keyword>
<reference evidence="11" key="1">
    <citation type="submission" date="2021-06" db="EMBL/GenBank/DDBJ databases">
        <authorList>
            <person name="Kallberg Y."/>
            <person name="Tangrot J."/>
            <person name="Rosling A."/>
        </authorList>
    </citation>
    <scope>NUCLEOTIDE SEQUENCE</scope>
    <source>
        <strain evidence="11">FL966</strain>
    </source>
</reference>
<dbReference type="Gene3D" id="1.10.8.960">
    <property type="match status" value="1"/>
</dbReference>
<comment type="similarity">
    <text evidence="2 10">Belongs to the glutamate--cysteine ligase type 3 family.</text>
</comment>
<dbReference type="PANTHER" id="PTHR11164:SF0">
    <property type="entry name" value="GLUTAMATE--CYSTEINE LIGASE CATALYTIC SUBUNIT"/>
    <property type="match status" value="1"/>
</dbReference>
<organism evidence="11 12">
    <name type="scientific">Cetraspora pellucida</name>
    <dbReference type="NCBI Taxonomy" id="1433469"/>
    <lineage>
        <taxon>Eukaryota</taxon>
        <taxon>Fungi</taxon>
        <taxon>Fungi incertae sedis</taxon>
        <taxon>Mucoromycota</taxon>
        <taxon>Glomeromycotina</taxon>
        <taxon>Glomeromycetes</taxon>
        <taxon>Diversisporales</taxon>
        <taxon>Gigasporaceae</taxon>
        <taxon>Cetraspora</taxon>
    </lineage>
</organism>
<dbReference type="GO" id="GO:0004357">
    <property type="term" value="F:glutamate-cysteine ligase activity"/>
    <property type="evidence" value="ECO:0007669"/>
    <property type="project" value="UniProtKB-UniRule"/>
</dbReference>
<evidence type="ECO:0000256" key="1">
    <source>
        <dbReference type="ARBA" id="ARBA00005006"/>
    </source>
</evidence>
<keyword evidence="12" id="KW-1185">Reference proteome</keyword>
<evidence type="ECO:0000256" key="3">
    <source>
        <dbReference type="ARBA" id="ARBA00012220"/>
    </source>
</evidence>
<dbReference type="InterPro" id="IPR004308">
    <property type="entry name" value="GCS"/>
</dbReference>
<evidence type="ECO:0000256" key="6">
    <source>
        <dbReference type="ARBA" id="ARBA00022741"/>
    </source>
</evidence>
<evidence type="ECO:0000256" key="2">
    <source>
        <dbReference type="ARBA" id="ARBA00008100"/>
    </source>
</evidence>
<name>A0A9N9BQ28_9GLOM</name>
<dbReference type="SUPFAM" id="SSF55931">
    <property type="entry name" value="Glutamine synthetase/guanido kinase"/>
    <property type="match status" value="1"/>
</dbReference>
<keyword evidence="6 10" id="KW-0547">Nucleotide-binding</keyword>
<dbReference type="Gene3D" id="3.30.590.50">
    <property type="match status" value="2"/>
</dbReference>
<evidence type="ECO:0000256" key="7">
    <source>
        <dbReference type="ARBA" id="ARBA00022840"/>
    </source>
</evidence>
<comment type="pathway">
    <text evidence="1 10">Sulfur metabolism; glutathione biosynthesis; glutathione from L-cysteine and L-glutamate: step 1/2.</text>
</comment>
<dbReference type="PANTHER" id="PTHR11164">
    <property type="entry name" value="GLUTAMATE CYSTEINE LIGASE"/>
    <property type="match status" value="1"/>
</dbReference>
<dbReference type="EMBL" id="CAJVQA010003395">
    <property type="protein sequence ID" value="CAG8573732.1"/>
    <property type="molecule type" value="Genomic_DNA"/>
</dbReference>
<dbReference type="Pfam" id="PF03074">
    <property type="entry name" value="GCS"/>
    <property type="match status" value="1"/>
</dbReference>
<evidence type="ECO:0000313" key="11">
    <source>
        <dbReference type="EMBL" id="CAG8573732.1"/>
    </source>
</evidence>
<gene>
    <name evidence="11" type="ORF">CPELLU_LOCUS5774</name>
</gene>
<evidence type="ECO:0000313" key="12">
    <source>
        <dbReference type="Proteomes" id="UP000789759"/>
    </source>
</evidence>
<dbReference type="FunFam" id="3.30.590.50:FF:000002">
    <property type="entry name" value="Glutamate--cysteine ligase catalytic subunit"/>
    <property type="match status" value="1"/>
</dbReference>
<dbReference type="OrthoDB" id="7939818at2759"/>
<accession>A0A9N9BQ28</accession>
<dbReference type="Proteomes" id="UP000789759">
    <property type="component" value="Unassembled WGS sequence"/>
</dbReference>
<evidence type="ECO:0000256" key="9">
    <source>
        <dbReference type="ARBA" id="ARBA00032122"/>
    </source>
</evidence>
<sequence length="608" mass="70310">MGVFPQGKLLTWEQAKQYADHIRNHGINQFLSIYNKAKDRENDSLLWGDEVEYMIIVYDDENKNVKLSLRAQDILKELQKEVEEALRKGQVVDALWHPEFGAFMIEGIPGIPYGNSLKSLTLIEQNMNLRRKIASKYLNSNESIVTLVSFPRLGCSGQFLEPHHEPLGPVLKSLFLPDEALNPSAKFQAGNAGVICRRGSNSILNVPIFHDKKSQNLFIDHEEALPNHIYMDSAVFASGCCCLQTTIQACNIKEARKLYDQLAVFCPIMLALTAAAPIWRGYLSDIDCRWFTLVKTADDRTKEERGLEPLKNDRFLINKSRYDSIAYYMSDDKALKTEYNDLNSAYDQNIYKKLIDNGVDGLLARHISHLFIRDPLWVSEESLFQDDESFLDHFEHINSTNWYSVRFKPPPANSDIGWRVEFRCMEVQITDFENAAFVIFIVLLTRVILSYDLNFYIPISKVDENIIMACKRDALNTEKFWFRKNVFANSHGIEDEFEQMTINEIVNGNKDNKFPGLFNMMLQYLDSVNIDIETRYHLEKYLEFVGMRASGKIQTTATWIRNFVRSHPNYKLDSIVSQEINYDLIKMIEKIQKGQVMMPELLGEFKVR</sequence>
<dbReference type="EC" id="6.3.2.2" evidence="3 10"/>
<proteinExistence type="inferred from homology"/>
<keyword evidence="5 10" id="KW-0317">Glutathione biosynthesis</keyword>
<dbReference type="GO" id="GO:0017109">
    <property type="term" value="C:glutamate-cysteine ligase complex"/>
    <property type="evidence" value="ECO:0007669"/>
    <property type="project" value="TreeGrafter"/>
</dbReference>
<protein>
    <recommendedName>
        <fullName evidence="3 10">Glutamate--cysteine ligase</fullName>
        <ecNumber evidence="3 10">6.3.2.2</ecNumber>
    </recommendedName>
    <alternativeName>
        <fullName evidence="9 10">Gamma-ECS</fullName>
    </alternativeName>
    <alternativeName>
        <fullName evidence="8 10">Gamma-glutamylcysteine synthetase</fullName>
    </alternativeName>
</protein>
<dbReference type="AlphaFoldDB" id="A0A9N9BQ28"/>
<comment type="caution">
    <text evidence="11">The sequence shown here is derived from an EMBL/GenBank/DDBJ whole genome shotgun (WGS) entry which is preliminary data.</text>
</comment>
<evidence type="ECO:0000256" key="4">
    <source>
        <dbReference type="ARBA" id="ARBA00022598"/>
    </source>
</evidence>
<keyword evidence="4 10" id="KW-0436">Ligase</keyword>
<evidence type="ECO:0000256" key="10">
    <source>
        <dbReference type="RuleBase" id="RU367135"/>
    </source>
</evidence>